<comment type="caution">
    <text evidence="13">The sequence shown here is derived from an EMBL/GenBank/DDBJ whole genome shotgun (WGS) entry which is preliminary data.</text>
</comment>
<name>A0ABT5NSW2_9PSED</name>
<keyword evidence="7 9" id="KW-0807">Transducer</keyword>
<dbReference type="SMART" id="SM00283">
    <property type="entry name" value="MA"/>
    <property type="match status" value="1"/>
</dbReference>
<dbReference type="PROSITE" id="PS50111">
    <property type="entry name" value="CHEMOTAXIS_TRANSDUC_2"/>
    <property type="match status" value="1"/>
</dbReference>
<dbReference type="InterPro" id="IPR004089">
    <property type="entry name" value="MCPsignal_dom"/>
</dbReference>
<evidence type="ECO:0000256" key="1">
    <source>
        <dbReference type="ARBA" id="ARBA00004236"/>
    </source>
</evidence>
<keyword evidence="2" id="KW-1003">Cell membrane</keyword>
<dbReference type="PANTHER" id="PTHR32089:SF74">
    <property type="entry name" value="METHYL-ACCEPTING CHEMOTAXIS PROTEIN AER"/>
    <property type="match status" value="1"/>
</dbReference>
<evidence type="ECO:0000256" key="2">
    <source>
        <dbReference type="ARBA" id="ARBA00022475"/>
    </source>
</evidence>
<dbReference type="SUPFAM" id="SSF58104">
    <property type="entry name" value="Methyl-accepting chemotaxis protein (MCP) signaling domain"/>
    <property type="match status" value="1"/>
</dbReference>
<evidence type="ECO:0000256" key="10">
    <source>
        <dbReference type="SAM" id="Phobius"/>
    </source>
</evidence>
<dbReference type="Proteomes" id="UP001148203">
    <property type="component" value="Unassembled WGS sequence"/>
</dbReference>
<keyword evidence="3" id="KW-0488">Methylation</keyword>
<evidence type="ECO:0000259" key="12">
    <source>
        <dbReference type="PROSITE" id="PS50112"/>
    </source>
</evidence>
<evidence type="ECO:0000256" key="7">
    <source>
        <dbReference type="ARBA" id="ARBA00023224"/>
    </source>
</evidence>
<reference evidence="13 14" key="1">
    <citation type="submission" date="2022-05" db="EMBL/GenBank/DDBJ databases">
        <title>Novel Pseudomonas spp. Isolated from a Rainbow Trout Aquaculture Facility.</title>
        <authorList>
            <person name="Testerman T."/>
            <person name="Graf J."/>
        </authorList>
    </citation>
    <scope>NUCLEOTIDE SEQUENCE [LARGE SCALE GENOMIC DNA]</scope>
    <source>
        <strain evidence="13 14">ID681</strain>
    </source>
</reference>
<keyword evidence="6 10" id="KW-0472">Membrane</keyword>
<sequence>MKSNLPVTGRNVDYPGDANILSTTDLNSHITYANDDFIRVSGFTREELIGNKHHIVRHPDMPSQAFEQMWQALQGGRSWMGLVKNRCKNGDHYWVSAFASPITSGGKTVEYQSVRTKPLARQVEAAERLYEQLRNGRRSWRQRLPVLGLGWQLGLGFALVMALVMGLSRWLLPDLPAKALIEWAIACGLGAALIAVVLRPLEKLRARAQGVADNPLSQMLYTGRRDGIGQIEFALQMLEAQIGAVVGRIGDTSRRLAGHTAELAQHLHHSHSTNLGQQGEADQVAAAINQMAASVAEVANSAQQASHAADQAEDETQAGHQLVDQSRTAILQLATALGSATDVIHTLENHSSEISGVLAVIHSIAEQTNLLALNAAIEAARAGDHGRGFAVVADEVRGLAQRTAESTGEIQRMIHALQNGTRDAVQAMQQSSAHAGQSVEQAQRAASALDGISQRVNQISEMSLQIAAAVEQQSLVSEDINRNIISIRQASETSVHAGQQGHSSASDVAGLAEDLRRLADEFWRRRQS</sequence>
<dbReference type="Pfam" id="PF08447">
    <property type="entry name" value="PAS_3"/>
    <property type="match status" value="1"/>
</dbReference>
<comment type="subcellular location">
    <subcellularLocation>
        <location evidence="1">Cell membrane</location>
    </subcellularLocation>
</comment>
<feature type="transmembrane region" description="Helical" evidence="10">
    <location>
        <begin position="144"/>
        <end position="168"/>
    </location>
</feature>
<gene>
    <name evidence="13" type="ORF">M5G11_11955</name>
</gene>
<dbReference type="NCBIfam" id="TIGR00229">
    <property type="entry name" value="sensory_box"/>
    <property type="match status" value="1"/>
</dbReference>
<feature type="domain" description="PAS" evidence="12">
    <location>
        <begin position="25"/>
        <end position="76"/>
    </location>
</feature>
<dbReference type="PANTHER" id="PTHR32089">
    <property type="entry name" value="METHYL-ACCEPTING CHEMOTAXIS PROTEIN MCPB"/>
    <property type="match status" value="1"/>
</dbReference>
<evidence type="ECO:0000256" key="8">
    <source>
        <dbReference type="ARBA" id="ARBA00029447"/>
    </source>
</evidence>
<evidence type="ECO:0000256" key="9">
    <source>
        <dbReference type="PROSITE-ProRule" id="PRU00284"/>
    </source>
</evidence>
<dbReference type="InterPro" id="IPR004090">
    <property type="entry name" value="Chemotax_Me-accpt_rcpt"/>
</dbReference>
<keyword evidence="14" id="KW-1185">Reference proteome</keyword>
<evidence type="ECO:0000256" key="6">
    <source>
        <dbReference type="ARBA" id="ARBA00023136"/>
    </source>
</evidence>
<dbReference type="InterPro" id="IPR035965">
    <property type="entry name" value="PAS-like_dom_sf"/>
</dbReference>
<dbReference type="EMBL" id="JAMDGY010000027">
    <property type="protein sequence ID" value="MDD0991251.1"/>
    <property type="molecule type" value="Genomic_DNA"/>
</dbReference>
<evidence type="ECO:0000256" key="3">
    <source>
        <dbReference type="ARBA" id="ARBA00022481"/>
    </source>
</evidence>
<accession>A0ABT5NSW2</accession>
<dbReference type="Pfam" id="PF00015">
    <property type="entry name" value="MCPsignal"/>
    <property type="match status" value="1"/>
</dbReference>
<organism evidence="13 14">
    <name type="scientific">Pseudomonas fontis</name>
    <dbReference type="NCBI Taxonomy" id="2942633"/>
    <lineage>
        <taxon>Bacteria</taxon>
        <taxon>Pseudomonadati</taxon>
        <taxon>Pseudomonadota</taxon>
        <taxon>Gammaproteobacteria</taxon>
        <taxon>Pseudomonadales</taxon>
        <taxon>Pseudomonadaceae</taxon>
        <taxon>Pseudomonas</taxon>
    </lineage>
</organism>
<dbReference type="SUPFAM" id="SSF55785">
    <property type="entry name" value="PYP-like sensor domain (PAS domain)"/>
    <property type="match status" value="1"/>
</dbReference>
<evidence type="ECO:0000313" key="13">
    <source>
        <dbReference type="EMBL" id="MDD0991251.1"/>
    </source>
</evidence>
<dbReference type="Gene3D" id="3.30.450.20">
    <property type="entry name" value="PAS domain"/>
    <property type="match status" value="1"/>
</dbReference>
<protein>
    <submittedName>
        <fullName evidence="13">Methyl-accepting chemotaxis protein</fullName>
    </submittedName>
</protein>
<keyword evidence="5 10" id="KW-1133">Transmembrane helix</keyword>
<dbReference type="CDD" id="cd00130">
    <property type="entry name" value="PAS"/>
    <property type="match status" value="1"/>
</dbReference>
<dbReference type="Gene3D" id="1.10.287.950">
    <property type="entry name" value="Methyl-accepting chemotaxis protein"/>
    <property type="match status" value="1"/>
</dbReference>
<evidence type="ECO:0000313" key="14">
    <source>
        <dbReference type="Proteomes" id="UP001148203"/>
    </source>
</evidence>
<evidence type="ECO:0000256" key="4">
    <source>
        <dbReference type="ARBA" id="ARBA00022692"/>
    </source>
</evidence>
<keyword evidence="4 10" id="KW-0812">Transmembrane</keyword>
<feature type="domain" description="Methyl-accepting transducer" evidence="11">
    <location>
        <begin position="252"/>
        <end position="488"/>
    </location>
</feature>
<evidence type="ECO:0000256" key="5">
    <source>
        <dbReference type="ARBA" id="ARBA00022989"/>
    </source>
</evidence>
<dbReference type="InterPro" id="IPR013655">
    <property type="entry name" value="PAS_fold_3"/>
</dbReference>
<dbReference type="PRINTS" id="PR00260">
    <property type="entry name" value="CHEMTRNSDUCR"/>
</dbReference>
<dbReference type="InterPro" id="IPR000014">
    <property type="entry name" value="PAS"/>
</dbReference>
<feature type="transmembrane region" description="Helical" evidence="10">
    <location>
        <begin position="180"/>
        <end position="198"/>
    </location>
</feature>
<evidence type="ECO:0000259" key="11">
    <source>
        <dbReference type="PROSITE" id="PS50111"/>
    </source>
</evidence>
<dbReference type="PROSITE" id="PS50112">
    <property type="entry name" value="PAS"/>
    <property type="match status" value="1"/>
</dbReference>
<comment type="similarity">
    <text evidence="8">Belongs to the methyl-accepting chemotaxis (MCP) protein family.</text>
</comment>
<proteinExistence type="inferred from homology"/>
<dbReference type="CDD" id="cd11386">
    <property type="entry name" value="MCP_signal"/>
    <property type="match status" value="1"/>
</dbReference>